<sequence length="445" mass="50786">MFFTKRLPYEVWENVAAYSSLSNLSTLSLLSKEFNLIAVSQLYRKIEVEDMHRTVMCLKTLARNDHAAKSVREFSCGIKLGSYPEATVLASFFRLLARSLRRLVHVKSLNLRPYSSVEPSFPRFDFLFNDCTFPHLVNLQISTLHMSPHVTAFLSRHQSHLVTLVLFPFPDQWPEECFGANALRCLTATKKLTTCPVAAAHILASAQLPTLEILSVSWIDDRDYVPFISAARRFFTNRSGGAVPKLNLRRYGWNGDLIRDLSIQVPNLTVLLMNCYGMPHGDELPEDEEMIFPNTEIFESVAESISRFHNLSAFAWSSSPLSSIPPCHSPQFEYEYVLRLKAGCPDLRLCRIPYGVYWKHISDDLWQTKGNSLTPDSAVYRWIFTHLSNKTHPAQGTLLRYLRDRLGSSSSAMKTIIRYQNEQAPVSRDTTLRMMAYGTKAELWS</sequence>
<reference evidence="2 3" key="1">
    <citation type="submission" date="2024-01" db="EMBL/GenBank/DDBJ databases">
        <title>A draft genome for a cacao thread blight-causing isolate of Paramarasmius palmivorus.</title>
        <authorList>
            <person name="Baruah I.K."/>
            <person name="Bukari Y."/>
            <person name="Amoako-Attah I."/>
            <person name="Meinhardt L.W."/>
            <person name="Bailey B.A."/>
            <person name="Cohen S.P."/>
        </authorList>
    </citation>
    <scope>NUCLEOTIDE SEQUENCE [LARGE SCALE GENOMIC DNA]</scope>
    <source>
        <strain evidence="2 3">GH-12</strain>
    </source>
</reference>
<name>A0AAW0BLM8_9AGAR</name>
<evidence type="ECO:0000259" key="1">
    <source>
        <dbReference type="PROSITE" id="PS50181"/>
    </source>
</evidence>
<dbReference type="AlphaFoldDB" id="A0AAW0BLM8"/>
<dbReference type="PROSITE" id="PS50181">
    <property type="entry name" value="FBOX"/>
    <property type="match status" value="1"/>
</dbReference>
<dbReference type="InterPro" id="IPR001810">
    <property type="entry name" value="F-box_dom"/>
</dbReference>
<comment type="caution">
    <text evidence="2">The sequence shown here is derived from an EMBL/GenBank/DDBJ whole genome shotgun (WGS) entry which is preliminary data.</text>
</comment>
<dbReference type="EMBL" id="JAYKXP010000095">
    <property type="protein sequence ID" value="KAK7027476.1"/>
    <property type="molecule type" value="Genomic_DNA"/>
</dbReference>
<keyword evidence="3" id="KW-1185">Reference proteome</keyword>
<gene>
    <name evidence="2" type="ORF">VNI00_015221</name>
</gene>
<proteinExistence type="predicted"/>
<evidence type="ECO:0000313" key="3">
    <source>
        <dbReference type="Proteomes" id="UP001383192"/>
    </source>
</evidence>
<evidence type="ECO:0000313" key="2">
    <source>
        <dbReference type="EMBL" id="KAK7027476.1"/>
    </source>
</evidence>
<accession>A0AAW0BLM8</accession>
<feature type="domain" description="F-box" evidence="1">
    <location>
        <begin position="1"/>
        <end position="46"/>
    </location>
</feature>
<protein>
    <recommendedName>
        <fullName evidence="1">F-box domain-containing protein</fullName>
    </recommendedName>
</protein>
<organism evidence="2 3">
    <name type="scientific">Paramarasmius palmivorus</name>
    <dbReference type="NCBI Taxonomy" id="297713"/>
    <lineage>
        <taxon>Eukaryota</taxon>
        <taxon>Fungi</taxon>
        <taxon>Dikarya</taxon>
        <taxon>Basidiomycota</taxon>
        <taxon>Agaricomycotina</taxon>
        <taxon>Agaricomycetes</taxon>
        <taxon>Agaricomycetidae</taxon>
        <taxon>Agaricales</taxon>
        <taxon>Marasmiineae</taxon>
        <taxon>Marasmiaceae</taxon>
        <taxon>Paramarasmius</taxon>
    </lineage>
</organism>
<dbReference type="Proteomes" id="UP001383192">
    <property type="component" value="Unassembled WGS sequence"/>
</dbReference>